<evidence type="ECO:0000256" key="1">
    <source>
        <dbReference type="SAM" id="MobiDB-lite"/>
    </source>
</evidence>
<dbReference type="EMBL" id="JANBVO010000082">
    <property type="protein sequence ID" value="KAJ9130644.1"/>
    <property type="molecule type" value="Genomic_DNA"/>
</dbReference>
<proteinExistence type="predicted"/>
<feature type="region of interest" description="Disordered" evidence="1">
    <location>
        <begin position="1"/>
        <end position="50"/>
    </location>
</feature>
<protein>
    <submittedName>
        <fullName evidence="2">Uncharacterized protein</fullName>
    </submittedName>
</protein>
<keyword evidence="3" id="KW-1185">Reference proteome</keyword>
<sequence length="598" mass="66577">MSTTAPSLADGTATRSVAFRPDQVTGEQLATGKGHTSARDKSPGSQSDTQLHGRLRLREYEFIPKSKTGLSHKEQLAIVQSILDRLGELEEQCISIWNEYMIALPSPAQQDQRTPANDTDVRGQLACRIVTFESLIIQHLQFLAESQRGGATEEIKEYASKYHMPARLWMHGIHQCLEILVHHSLCDIALGFIADVMPIMRSLYREVDLAKASWAEGCGDLCQYQITTESPEDSEGFRKKAIQWYLVAFNLNPTARSVYSNLIKLETSPLLRLSLTLQALSVPTPCAEAQSFVENWDNIPHDDDHPIPKLCHCLFLASRSPDYLAKKGYEGKYAVPYEWLSSTDKILSSVARSSAAQQAPGELQPRFLSITCRIIFSDFDPDDIRSSQFLYCILVMMHYLASTELLGHFDKWDFRQDLIARIINHLPEKYKATKGDVLSGNWNEGFPEGSPPLPEDLALRLLPWAAEAVQEIAPDKAENVDHGTEGSAEHGFAGSTEIRTGRILRRLGDKELHEQIGNAPCIRQGDDNCNDEEDQIIMTDNADTSSEDVSAMGNEDDDVTGTVNVQRYSEHNVVWSVMGEDAAAIAHHQRGPADQDGG</sequence>
<gene>
    <name evidence="2" type="ORF">NKR23_g12094</name>
</gene>
<dbReference type="Proteomes" id="UP001174694">
    <property type="component" value="Unassembled WGS sequence"/>
</dbReference>
<name>A0AA38RHC4_9PEZI</name>
<evidence type="ECO:0000313" key="2">
    <source>
        <dbReference type="EMBL" id="KAJ9130644.1"/>
    </source>
</evidence>
<reference evidence="2" key="1">
    <citation type="submission" date="2022-07" db="EMBL/GenBank/DDBJ databases">
        <title>Fungi with potential for degradation of polypropylene.</title>
        <authorList>
            <person name="Gostincar C."/>
        </authorList>
    </citation>
    <scope>NUCLEOTIDE SEQUENCE</scope>
    <source>
        <strain evidence="2">EXF-13308</strain>
    </source>
</reference>
<dbReference type="SUPFAM" id="SSF48452">
    <property type="entry name" value="TPR-like"/>
    <property type="match status" value="1"/>
</dbReference>
<dbReference type="Gene3D" id="1.25.40.10">
    <property type="entry name" value="Tetratricopeptide repeat domain"/>
    <property type="match status" value="1"/>
</dbReference>
<dbReference type="InterPro" id="IPR011990">
    <property type="entry name" value="TPR-like_helical_dom_sf"/>
</dbReference>
<dbReference type="AlphaFoldDB" id="A0AA38RHC4"/>
<comment type="caution">
    <text evidence="2">The sequence shown here is derived from an EMBL/GenBank/DDBJ whole genome shotgun (WGS) entry which is preliminary data.</text>
</comment>
<accession>A0AA38RHC4</accession>
<organism evidence="2 3">
    <name type="scientific">Pleurostoma richardsiae</name>
    <dbReference type="NCBI Taxonomy" id="41990"/>
    <lineage>
        <taxon>Eukaryota</taxon>
        <taxon>Fungi</taxon>
        <taxon>Dikarya</taxon>
        <taxon>Ascomycota</taxon>
        <taxon>Pezizomycotina</taxon>
        <taxon>Sordariomycetes</taxon>
        <taxon>Sordariomycetidae</taxon>
        <taxon>Calosphaeriales</taxon>
        <taxon>Pleurostomataceae</taxon>
        <taxon>Pleurostoma</taxon>
    </lineage>
</organism>
<evidence type="ECO:0000313" key="3">
    <source>
        <dbReference type="Proteomes" id="UP001174694"/>
    </source>
</evidence>